<keyword evidence="3" id="KW-1185">Reference proteome</keyword>
<feature type="chain" id="PRO_5020973945" description="Galactose oxidase" evidence="1">
    <location>
        <begin position="22"/>
        <end position="238"/>
    </location>
</feature>
<name>A0A4P9W5Z1_9FUNG</name>
<evidence type="ECO:0000256" key="1">
    <source>
        <dbReference type="SAM" id="SignalP"/>
    </source>
</evidence>
<reference evidence="3" key="1">
    <citation type="journal article" date="2018" name="Nat. Microbiol.">
        <title>Leveraging single-cell genomics to expand the fungal tree of life.</title>
        <authorList>
            <person name="Ahrendt S.R."/>
            <person name="Quandt C.A."/>
            <person name="Ciobanu D."/>
            <person name="Clum A."/>
            <person name="Salamov A."/>
            <person name="Andreopoulos B."/>
            <person name="Cheng J.F."/>
            <person name="Woyke T."/>
            <person name="Pelin A."/>
            <person name="Henrissat B."/>
            <person name="Reynolds N.K."/>
            <person name="Benny G.L."/>
            <person name="Smith M.E."/>
            <person name="James T.Y."/>
            <person name="Grigoriev I.V."/>
        </authorList>
    </citation>
    <scope>NUCLEOTIDE SEQUENCE [LARGE SCALE GENOMIC DNA]</scope>
</reference>
<evidence type="ECO:0000313" key="3">
    <source>
        <dbReference type="Proteomes" id="UP000269721"/>
    </source>
</evidence>
<keyword evidence="1" id="KW-0732">Signal</keyword>
<evidence type="ECO:0008006" key="4">
    <source>
        <dbReference type="Google" id="ProtNLM"/>
    </source>
</evidence>
<proteinExistence type="predicted"/>
<dbReference type="SUPFAM" id="SSF117281">
    <property type="entry name" value="Kelch motif"/>
    <property type="match status" value="1"/>
</dbReference>
<sequence length="238" mass="25712">MAPQQSLLLLLLAALLPVARAFATAPDPNLNCSILISCPAYPNQIFLYGGGTVVIDAQTTELQKAIWRFDIPSSEWTPLLPASSSEYTNRVQTAGCINSTIYTLLPSMTYAAADLSSPPTPPLDPTAGTATIWGHNRPDAVRHSVRQLRRPAAVVYDPAADEWALGPSLPEYLMQASVAVVNGSGWVFGGYHLMQFVNDIYTIGPPYKQWVQQHPVDVVGVGNGLPPARQHACFVPCM</sequence>
<accession>A0A4P9W5Z1</accession>
<dbReference type="InterPro" id="IPR015915">
    <property type="entry name" value="Kelch-typ_b-propeller"/>
</dbReference>
<protein>
    <recommendedName>
        <fullName evidence="4">Galactose oxidase</fullName>
    </recommendedName>
</protein>
<dbReference type="Gene3D" id="2.120.10.80">
    <property type="entry name" value="Kelch-type beta propeller"/>
    <property type="match status" value="1"/>
</dbReference>
<dbReference type="EMBL" id="KZ997939">
    <property type="protein sequence ID" value="RKO86755.1"/>
    <property type="molecule type" value="Genomic_DNA"/>
</dbReference>
<dbReference type="AlphaFoldDB" id="A0A4P9W5Z1"/>
<dbReference type="Proteomes" id="UP000269721">
    <property type="component" value="Unassembled WGS sequence"/>
</dbReference>
<evidence type="ECO:0000313" key="2">
    <source>
        <dbReference type="EMBL" id="RKO86755.1"/>
    </source>
</evidence>
<feature type="signal peptide" evidence="1">
    <location>
        <begin position="1"/>
        <end position="21"/>
    </location>
</feature>
<gene>
    <name evidence="2" type="ORF">BDK51DRAFT_42380</name>
</gene>
<organism evidence="2 3">
    <name type="scientific">Blyttiomyces helicus</name>
    <dbReference type="NCBI Taxonomy" id="388810"/>
    <lineage>
        <taxon>Eukaryota</taxon>
        <taxon>Fungi</taxon>
        <taxon>Fungi incertae sedis</taxon>
        <taxon>Chytridiomycota</taxon>
        <taxon>Chytridiomycota incertae sedis</taxon>
        <taxon>Chytridiomycetes</taxon>
        <taxon>Chytridiomycetes incertae sedis</taxon>
        <taxon>Blyttiomyces</taxon>
    </lineage>
</organism>